<name>A0A8I5MYM8_PAPAN</name>
<feature type="region of interest" description="Disordered" evidence="1">
    <location>
        <begin position="1"/>
        <end position="94"/>
    </location>
</feature>
<evidence type="ECO:0000313" key="3">
    <source>
        <dbReference type="Proteomes" id="UP000028761"/>
    </source>
</evidence>
<reference evidence="2 3" key="1">
    <citation type="submission" date="2012-03" db="EMBL/GenBank/DDBJ databases">
        <title>Whole Genome Assembly of Papio anubis.</title>
        <authorList>
            <person name="Liu Y.L."/>
            <person name="Abraham K.A."/>
            <person name="Akbar H.A."/>
            <person name="Ali S.A."/>
            <person name="Anosike U.A."/>
            <person name="Aqrawi P.A."/>
            <person name="Arias F.A."/>
            <person name="Attaway T.A."/>
            <person name="Awwad R.A."/>
            <person name="Babu C.B."/>
            <person name="Bandaranaike D.B."/>
            <person name="Battles P.B."/>
            <person name="Bell A.B."/>
            <person name="Beltran B.B."/>
            <person name="Berhane-Mersha D.B."/>
            <person name="Bess C.B."/>
            <person name="Bickham C.B."/>
            <person name="Bolden T.B."/>
            <person name="Carter K.C."/>
            <person name="Chau D.C."/>
            <person name="Chavez A.C."/>
            <person name="Clerc-Blankenburg K.C."/>
            <person name="Coyle M.C."/>
            <person name="Dao M.D."/>
            <person name="Davila M.L.D."/>
            <person name="Davy-Carroll L.D."/>
            <person name="Denson S.D."/>
            <person name="Dinh H.D."/>
            <person name="Fernandez S.F."/>
            <person name="Fernando P.F."/>
            <person name="Forbes L.F."/>
            <person name="Francis C.F."/>
            <person name="Francisco L.F."/>
            <person name="Fu Q.F."/>
            <person name="Garcia-Iii R.G."/>
            <person name="Garrett T.G."/>
            <person name="Gross S.G."/>
            <person name="Gubbala S.G."/>
            <person name="Hirani K.H."/>
            <person name="Hogues M.H."/>
            <person name="Hollins B.H."/>
            <person name="Jackson L.J."/>
            <person name="Javaid M.J."/>
            <person name="Jhangiani S.J."/>
            <person name="Johnson A.J."/>
            <person name="Johnson B.J."/>
            <person name="Jones J.J."/>
            <person name="Joshi V.J."/>
            <person name="Kalu J.K."/>
            <person name="Khan N.K."/>
            <person name="Korchina V.K."/>
            <person name="Kovar C.K."/>
            <person name="Lago L.L."/>
            <person name="Lara F.L."/>
            <person name="Le T.-K.L."/>
            <person name="Lee S.L."/>
            <person name="Legall-Iii F.L."/>
            <person name="Lemon S.L."/>
            <person name="Liu J.L."/>
            <person name="Liu Y.-S.L."/>
            <person name="Liyanage D.L."/>
            <person name="Lopez J.L."/>
            <person name="Lorensuhewa L.L."/>
            <person name="Mata R.M."/>
            <person name="Mathew T.M."/>
            <person name="Mercado C.M."/>
            <person name="Mercado I.M."/>
            <person name="Morales K.M."/>
            <person name="Morgan M.M."/>
            <person name="Munidasa M.M."/>
            <person name="Ngo D.N."/>
            <person name="Nguyen L.N."/>
            <person name="Nguyen T.N."/>
            <person name="Nguyen N.N."/>
            <person name="Obregon M.O."/>
            <person name="Okwuonu G.O."/>
            <person name="Ongeri F.O."/>
            <person name="Onwere C.O."/>
            <person name="Osifeso I.O."/>
            <person name="Parra A.P."/>
            <person name="Patil S.P."/>
            <person name="Perez A.P."/>
            <person name="Perez Y.P."/>
            <person name="Pham C.P."/>
            <person name="Pu L.-L.P."/>
            <person name="Puazo M.P."/>
            <person name="Quiroz J.Q."/>
            <person name="Rouhana J.R."/>
            <person name="Ruiz M.R."/>
            <person name="Ruiz S.-J.R."/>
            <person name="Saada N.S."/>
            <person name="Santibanez J.S."/>
            <person name="Scheel M.S."/>
            <person name="Schneider B.S."/>
            <person name="Simmons D.S."/>
            <person name="Sisson I.S."/>
            <person name="Tang L.-Y.T."/>
            <person name="Thornton R.T."/>
            <person name="Tisius J.T."/>
            <person name="Toledanes G.T."/>
            <person name="Trejos Z.T."/>
            <person name="Usmani K.U."/>
            <person name="Varghese R.V."/>
            <person name="Vattathil S.V."/>
            <person name="Vee V.V."/>
            <person name="Walker D.W."/>
            <person name="Weissenberger G.W."/>
            <person name="White C.W."/>
            <person name="Williams A.W."/>
            <person name="Woodworth J.W."/>
            <person name="Wright R.W."/>
            <person name="Zhu Y.Z."/>
            <person name="Han Y.H."/>
            <person name="Newsham I.N."/>
            <person name="Nazareth L.N."/>
            <person name="Worley K.W."/>
            <person name="Muzny D.M."/>
            <person name="Rogers J.R."/>
            <person name="Gibbs R.G."/>
        </authorList>
    </citation>
    <scope>NUCLEOTIDE SEQUENCE [LARGE SCALE GENOMIC DNA]</scope>
</reference>
<proteinExistence type="predicted"/>
<dbReference type="PANTHER" id="PTHR46254">
    <property type="entry name" value="PROTEIN GVQW1-RELATED"/>
    <property type="match status" value="1"/>
</dbReference>
<accession>A0A8I5MYM8</accession>
<sequence>SLKPVTLPIPWECAKGGKISGVGEGWRRRIEEGRRGESQPLAGGRGSRCKPEQVQPSRGQRQQREGTGGTSVGSPGCGPAGSGRQETPLDPPRAYWTLPVPVPAPSQFGGEVARGEVPDRSRAGSDAGVSGVGVNLHLLCQPWGVSHGGRVKGLLPGGGGQPVMERKWCAVRAPCLKWGWSEVPQHSPGKRHPLFKPRPRVAEAAFRLLGVSRTEHNGSPNPPGPTHSRWSPTESRSVIQAGVQWHNPGSLQLLPPGFKQFSCLILLSSWDYRCPPPCLANFLYF</sequence>
<feature type="compositionally biased region" description="Basic and acidic residues" evidence="1">
    <location>
        <begin position="25"/>
        <end position="37"/>
    </location>
</feature>
<protein>
    <submittedName>
        <fullName evidence="2">Uncharacterized protein</fullName>
    </submittedName>
</protein>
<dbReference type="GeneTree" id="ENSGT00940000161627"/>
<dbReference type="Proteomes" id="UP000028761">
    <property type="component" value="Chromosome 2"/>
</dbReference>
<feature type="compositionally biased region" description="Gly residues" evidence="1">
    <location>
        <begin position="66"/>
        <end position="81"/>
    </location>
</feature>
<dbReference type="AlphaFoldDB" id="A0A8I5MYM8"/>
<evidence type="ECO:0000313" key="2">
    <source>
        <dbReference type="Ensembl" id="ENSPANP00000047879.1"/>
    </source>
</evidence>
<feature type="region of interest" description="Disordered" evidence="1">
    <location>
        <begin position="212"/>
        <end position="233"/>
    </location>
</feature>
<dbReference type="Ensembl" id="ENSPANT00000069441.1">
    <property type="protein sequence ID" value="ENSPANP00000047879.1"/>
    <property type="gene ID" value="ENSPANG00000049590.1"/>
</dbReference>
<evidence type="ECO:0000256" key="1">
    <source>
        <dbReference type="SAM" id="MobiDB-lite"/>
    </source>
</evidence>
<reference evidence="2" key="3">
    <citation type="submission" date="2025-09" db="UniProtKB">
        <authorList>
            <consortium name="Ensembl"/>
        </authorList>
    </citation>
    <scope>IDENTIFICATION</scope>
</reference>
<organism evidence="2 3">
    <name type="scientific">Papio anubis</name>
    <name type="common">Olive baboon</name>
    <dbReference type="NCBI Taxonomy" id="9555"/>
    <lineage>
        <taxon>Eukaryota</taxon>
        <taxon>Metazoa</taxon>
        <taxon>Chordata</taxon>
        <taxon>Craniata</taxon>
        <taxon>Vertebrata</taxon>
        <taxon>Euteleostomi</taxon>
        <taxon>Mammalia</taxon>
        <taxon>Eutheria</taxon>
        <taxon>Euarchontoglires</taxon>
        <taxon>Primates</taxon>
        <taxon>Haplorrhini</taxon>
        <taxon>Catarrhini</taxon>
        <taxon>Cercopithecidae</taxon>
        <taxon>Cercopithecinae</taxon>
        <taxon>Papio</taxon>
    </lineage>
</organism>
<reference evidence="2" key="2">
    <citation type="submission" date="2025-08" db="UniProtKB">
        <authorList>
            <consortium name="Ensembl"/>
        </authorList>
    </citation>
    <scope>IDENTIFICATION</scope>
</reference>
<keyword evidence="3" id="KW-1185">Reference proteome</keyword>